<dbReference type="Pfam" id="PF00171">
    <property type="entry name" value="Aldedh"/>
    <property type="match status" value="1"/>
</dbReference>
<evidence type="ECO:0000256" key="3">
    <source>
        <dbReference type="ARBA" id="ARBA00023027"/>
    </source>
</evidence>
<proteinExistence type="inferred from homology"/>
<feature type="domain" description="Aldehyde dehydrogenase" evidence="4">
    <location>
        <begin position="3"/>
        <end position="107"/>
    </location>
</feature>
<keyword evidence="6" id="KW-1185">Reference proteome</keyword>
<accession>A0A5M3XVZ7</accession>
<organism evidence="5 6">
    <name type="scientific">Acrocarpospora pleiomorpha</name>
    <dbReference type="NCBI Taxonomy" id="90975"/>
    <lineage>
        <taxon>Bacteria</taxon>
        <taxon>Bacillati</taxon>
        <taxon>Actinomycetota</taxon>
        <taxon>Actinomycetes</taxon>
        <taxon>Streptosporangiales</taxon>
        <taxon>Streptosporangiaceae</taxon>
        <taxon>Acrocarpospora</taxon>
    </lineage>
</organism>
<evidence type="ECO:0000313" key="6">
    <source>
        <dbReference type="Proteomes" id="UP000377595"/>
    </source>
</evidence>
<evidence type="ECO:0000313" key="5">
    <source>
        <dbReference type="EMBL" id="GES25355.1"/>
    </source>
</evidence>
<gene>
    <name evidence="5" type="ORF">Aple_082540</name>
</gene>
<comment type="similarity">
    <text evidence="1">Belongs to the aldehyde dehydrogenase family.</text>
</comment>
<evidence type="ECO:0000259" key="4">
    <source>
        <dbReference type="Pfam" id="PF00171"/>
    </source>
</evidence>
<protein>
    <recommendedName>
        <fullName evidence="4">Aldehyde dehydrogenase domain-containing protein</fullName>
    </recommendedName>
</protein>
<dbReference type="InterPro" id="IPR016163">
    <property type="entry name" value="Ald_DH_C"/>
</dbReference>
<dbReference type="AlphaFoldDB" id="A0A5M3XVZ7"/>
<dbReference type="RefSeq" id="WP_344315943.1">
    <property type="nucleotide sequence ID" value="NZ_BAAAHM010000001.1"/>
</dbReference>
<evidence type="ECO:0000256" key="1">
    <source>
        <dbReference type="ARBA" id="ARBA00009986"/>
    </source>
</evidence>
<keyword evidence="2" id="KW-0560">Oxidoreductase</keyword>
<sequence>MVTGLVPGARACREEIFGPVVVVTPFDTDDEVVALANDTEFGLSASCFTRDRGRAHGVADRLRAGIVWVNTFGVRDWRAPFGGYRRSGVGREGAEHGRAFYTEAKAVVLAY</sequence>
<dbReference type="PANTHER" id="PTHR43720:SF2">
    <property type="entry name" value="2-AMINOMUCONIC SEMIALDEHYDE DEHYDROGENASE"/>
    <property type="match status" value="1"/>
</dbReference>
<reference evidence="5 6" key="1">
    <citation type="submission" date="2019-10" db="EMBL/GenBank/DDBJ databases">
        <title>Whole genome shotgun sequence of Acrocarpospora pleiomorpha NBRC 16267.</title>
        <authorList>
            <person name="Ichikawa N."/>
            <person name="Kimura A."/>
            <person name="Kitahashi Y."/>
            <person name="Komaki H."/>
            <person name="Oguchi A."/>
        </authorList>
    </citation>
    <scope>NUCLEOTIDE SEQUENCE [LARGE SCALE GENOMIC DNA]</scope>
    <source>
        <strain evidence="5 6">NBRC 16267</strain>
    </source>
</reference>
<dbReference type="Gene3D" id="3.40.605.10">
    <property type="entry name" value="Aldehyde Dehydrogenase, Chain A, domain 1"/>
    <property type="match status" value="1"/>
</dbReference>
<name>A0A5M3XVZ7_9ACTN</name>
<keyword evidence="3" id="KW-0520">NAD</keyword>
<dbReference type="InterPro" id="IPR015590">
    <property type="entry name" value="Aldehyde_DH_dom"/>
</dbReference>
<dbReference type="EMBL" id="BLAF01000066">
    <property type="protein sequence ID" value="GES25355.1"/>
    <property type="molecule type" value="Genomic_DNA"/>
</dbReference>
<dbReference type="InterPro" id="IPR016161">
    <property type="entry name" value="Ald_DH/histidinol_DH"/>
</dbReference>
<dbReference type="GO" id="GO:0016620">
    <property type="term" value="F:oxidoreductase activity, acting on the aldehyde or oxo group of donors, NAD or NADP as acceptor"/>
    <property type="evidence" value="ECO:0007669"/>
    <property type="project" value="InterPro"/>
</dbReference>
<comment type="caution">
    <text evidence="5">The sequence shown here is derived from an EMBL/GenBank/DDBJ whole genome shotgun (WGS) entry which is preliminary data.</text>
</comment>
<dbReference type="PANTHER" id="PTHR43720">
    <property type="entry name" value="2-AMINOMUCONIC SEMIALDEHYDE DEHYDROGENASE"/>
    <property type="match status" value="1"/>
</dbReference>
<dbReference type="Gene3D" id="3.40.309.10">
    <property type="entry name" value="Aldehyde Dehydrogenase, Chain A, domain 2"/>
    <property type="match status" value="1"/>
</dbReference>
<dbReference type="Proteomes" id="UP000377595">
    <property type="component" value="Unassembled WGS sequence"/>
</dbReference>
<dbReference type="InterPro" id="IPR016162">
    <property type="entry name" value="Ald_DH_N"/>
</dbReference>
<dbReference type="SUPFAM" id="SSF53720">
    <property type="entry name" value="ALDH-like"/>
    <property type="match status" value="1"/>
</dbReference>
<evidence type="ECO:0000256" key="2">
    <source>
        <dbReference type="ARBA" id="ARBA00023002"/>
    </source>
</evidence>